<evidence type="ECO:0000313" key="2">
    <source>
        <dbReference type="Proteomes" id="UP001470230"/>
    </source>
</evidence>
<proteinExistence type="predicted"/>
<evidence type="ECO:0000313" key="1">
    <source>
        <dbReference type="EMBL" id="KAK8865480.1"/>
    </source>
</evidence>
<evidence type="ECO:0008006" key="3">
    <source>
        <dbReference type="Google" id="ProtNLM"/>
    </source>
</evidence>
<keyword evidence="2" id="KW-1185">Reference proteome</keyword>
<dbReference type="InterPro" id="IPR036770">
    <property type="entry name" value="Ankyrin_rpt-contain_sf"/>
</dbReference>
<organism evidence="1 2">
    <name type="scientific">Tritrichomonas musculus</name>
    <dbReference type="NCBI Taxonomy" id="1915356"/>
    <lineage>
        <taxon>Eukaryota</taxon>
        <taxon>Metamonada</taxon>
        <taxon>Parabasalia</taxon>
        <taxon>Tritrichomonadida</taxon>
        <taxon>Tritrichomonadidae</taxon>
        <taxon>Tritrichomonas</taxon>
    </lineage>
</organism>
<accession>A0ABR2IME0</accession>
<dbReference type="EMBL" id="JAPFFF010000016">
    <property type="protein sequence ID" value="KAK8865480.1"/>
    <property type="molecule type" value="Genomic_DNA"/>
</dbReference>
<sequence>MDVIDYIEKKKYIQKAVLDFIDCNENNEESYENLSFFIEEQYDQENRCELKIILRLILEIASNNYRNSAFFNKIDQIIIALKNQIMHLFSNYEIFYIFKGNKRILLLLFKEKILNFEPSIFYTIMNGKYQKANYPSYFFPEIKTFYEEKLKNENDKKKSILFYKNCQLINKDYDLFELNRKNGLNEEQICELIRNDCLEEFISFIQNNQIRMTTTIKPSIFETNNFLHDKECTLIEYATFYGSINIFTYLSKNKVELTESLWLFAAHNRNTNLITLLIDLNAKRRKETYQKCLAESIKCHNFIITDFIKYNLMNDQQKEINNDVHQCLKYYNFCFLPNEFLNANDIFYDCCKYDYLNLVRYLYQIMDLNINDKQI</sequence>
<reference evidence="1 2" key="1">
    <citation type="submission" date="2024-04" db="EMBL/GenBank/DDBJ databases">
        <title>Tritrichomonas musculus Genome.</title>
        <authorList>
            <person name="Alves-Ferreira E."/>
            <person name="Grigg M."/>
            <person name="Lorenzi H."/>
            <person name="Galac M."/>
        </authorList>
    </citation>
    <scope>NUCLEOTIDE SEQUENCE [LARGE SCALE GENOMIC DNA]</scope>
    <source>
        <strain evidence="1 2">EAF2021</strain>
    </source>
</reference>
<comment type="caution">
    <text evidence="1">The sequence shown here is derived from an EMBL/GenBank/DDBJ whole genome shotgun (WGS) entry which is preliminary data.</text>
</comment>
<gene>
    <name evidence="1" type="ORF">M9Y10_011035</name>
</gene>
<name>A0ABR2IME0_9EUKA</name>
<protein>
    <recommendedName>
        <fullName evidence="3">DUF3447 domain-containing protein</fullName>
    </recommendedName>
</protein>
<dbReference type="Proteomes" id="UP001470230">
    <property type="component" value="Unassembled WGS sequence"/>
</dbReference>
<dbReference type="SUPFAM" id="SSF48403">
    <property type="entry name" value="Ankyrin repeat"/>
    <property type="match status" value="1"/>
</dbReference>